<sequence>MSPDLEDICRVLRDLGLTSYEAKAYAVLVQRNTSTAVELARGPGSLDSASMTSSTAWCSEGWRDR</sequence>
<protein>
    <submittedName>
        <fullName evidence="3">Helix-turn-helix domain-containing protein</fullName>
    </submittedName>
</protein>
<dbReference type="InterPro" id="IPR002831">
    <property type="entry name" value="Tscrpt_reg_TrmB_N"/>
</dbReference>
<name>A0ABW2ABA3_9MICO</name>
<feature type="region of interest" description="Disordered" evidence="1">
    <location>
        <begin position="41"/>
        <end position="65"/>
    </location>
</feature>
<keyword evidence="4" id="KW-1185">Reference proteome</keyword>
<organism evidence="3 4">
    <name type="scientific">Flexivirga alba</name>
    <dbReference type="NCBI Taxonomy" id="702742"/>
    <lineage>
        <taxon>Bacteria</taxon>
        <taxon>Bacillati</taxon>
        <taxon>Actinomycetota</taxon>
        <taxon>Actinomycetes</taxon>
        <taxon>Micrococcales</taxon>
        <taxon>Dermacoccaceae</taxon>
        <taxon>Flexivirga</taxon>
    </lineage>
</organism>
<feature type="compositionally biased region" description="Polar residues" evidence="1">
    <location>
        <begin position="47"/>
        <end position="57"/>
    </location>
</feature>
<dbReference type="RefSeq" id="WP_382397909.1">
    <property type="nucleotide sequence ID" value="NZ_JBHSWH010000001.1"/>
</dbReference>
<comment type="caution">
    <text evidence="3">The sequence shown here is derived from an EMBL/GenBank/DDBJ whole genome shotgun (WGS) entry which is preliminary data.</text>
</comment>
<evidence type="ECO:0000256" key="1">
    <source>
        <dbReference type="SAM" id="MobiDB-lite"/>
    </source>
</evidence>
<dbReference type="Gene3D" id="1.10.10.10">
    <property type="entry name" value="Winged helix-like DNA-binding domain superfamily/Winged helix DNA-binding domain"/>
    <property type="match status" value="1"/>
</dbReference>
<dbReference type="Proteomes" id="UP001596298">
    <property type="component" value="Unassembled WGS sequence"/>
</dbReference>
<dbReference type="Pfam" id="PF01978">
    <property type="entry name" value="TrmB"/>
    <property type="match status" value="1"/>
</dbReference>
<dbReference type="InterPro" id="IPR036388">
    <property type="entry name" value="WH-like_DNA-bd_sf"/>
</dbReference>
<accession>A0ABW2ABA3</accession>
<evidence type="ECO:0000313" key="3">
    <source>
        <dbReference type="EMBL" id="MFC6704037.1"/>
    </source>
</evidence>
<gene>
    <name evidence="3" type="ORF">ACFQDH_01815</name>
</gene>
<proteinExistence type="predicted"/>
<evidence type="ECO:0000313" key="4">
    <source>
        <dbReference type="Proteomes" id="UP001596298"/>
    </source>
</evidence>
<evidence type="ECO:0000259" key="2">
    <source>
        <dbReference type="Pfam" id="PF01978"/>
    </source>
</evidence>
<dbReference type="EMBL" id="JBHSWH010000001">
    <property type="protein sequence ID" value="MFC6704037.1"/>
    <property type="molecule type" value="Genomic_DNA"/>
</dbReference>
<reference evidence="4" key="1">
    <citation type="journal article" date="2019" name="Int. J. Syst. Evol. Microbiol.">
        <title>The Global Catalogue of Microorganisms (GCM) 10K type strain sequencing project: providing services to taxonomists for standard genome sequencing and annotation.</title>
        <authorList>
            <consortium name="The Broad Institute Genomics Platform"/>
            <consortium name="The Broad Institute Genome Sequencing Center for Infectious Disease"/>
            <person name="Wu L."/>
            <person name="Ma J."/>
        </authorList>
    </citation>
    <scope>NUCLEOTIDE SEQUENCE [LARGE SCALE GENOMIC DNA]</scope>
    <source>
        <strain evidence="4">CCUG 58127</strain>
    </source>
</reference>
<feature type="domain" description="Transcription regulator TrmB N-terminal" evidence="2">
    <location>
        <begin position="12"/>
        <end position="41"/>
    </location>
</feature>